<dbReference type="Gene3D" id="3.40.190.290">
    <property type="match status" value="1"/>
</dbReference>
<dbReference type="InterPro" id="IPR000847">
    <property type="entry name" value="LysR_HTH_N"/>
</dbReference>
<gene>
    <name evidence="6" type="ORF">CJU94_34640</name>
</gene>
<evidence type="ECO:0000256" key="1">
    <source>
        <dbReference type="ARBA" id="ARBA00009437"/>
    </source>
</evidence>
<dbReference type="InterPro" id="IPR005119">
    <property type="entry name" value="LysR_subst-bd"/>
</dbReference>
<dbReference type="FunFam" id="1.10.10.10:FF:000001">
    <property type="entry name" value="LysR family transcriptional regulator"/>
    <property type="match status" value="1"/>
</dbReference>
<dbReference type="RefSeq" id="WP_095423163.1">
    <property type="nucleotide sequence ID" value="NZ_CP022991.1"/>
</dbReference>
<dbReference type="PROSITE" id="PS50931">
    <property type="entry name" value="HTH_LYSR"/>
    <property type="match status" value="1"/>
</dbReference>
<dbReference type="Pfam" id="PF00126">
    <property type="entry name" value="HTH_1"/>
    <property type="match status" value="1"/>
</dbReference>
<dbReference type="GO" id="GO:0003700">
    <property type="term" value="F:DNA-binding transcription factor activity"/>
    <property type="evidence" value="ECO:0007669"/>
    <property type="project" value="InterPro"/>
</dbReference>
<reference evidence="6 7" key="1">
    <citation type="submission" date="2017-08" db="EMBL/GenBank/DDBJ databases">
        <title>Identification and genetic characteristics of simultaneous BTEX- and naphthalene-degrading Paraburkholderia sp. BN5 isolated from petroleum-contaminated soil.</title>
        <authorList>
            <person name="Lee Y."/>
            <person name="Jeon C.O."/>
        </authorList>
    </citation>
    <scope>NUCLEOTIDE SEQUENCE [LARGE SCALE GENOMIC DNA]</scope>
    <source>
        <strain evidence="6 7">BN5</strain>
        <plasmid evidence="6 7">pBN1</plasmid>
    </source>
</reference>
<dbReference type="InterPro" id="IPR036388">
    <property type="entry name" value="WH-like_DNA-bd_sf"/>
</dbReference>
<keyword evidence="3" id="KW-0238">DNA-binding</keyword>
<keyword evidence="6" id="KW-0614">Plasmid</keyword>
<dbReference type="SUPFAM" id="SSF46785">
    <property type="entry name" value="Winged helix' DNA-binding domain"/>
    <property type="match status" value="1"/>
</dbReference>
<dbReference type="SUPFAM" id="SSF53850">
    <property type="entry name" value="Periplasmic binding protein-like II"/>
    <property type="match status" value="1"/>
</dbReference>
<name>A0A248VWC8_9BURK</name>
<dbReference type="PANTHER" id="PTHR30537">
    <property type="entry name" value="HTH-TYPE TRANSCRIPTIONAL REGULATOR"/>
    <property type="match status" value="1"/>
</dbReference>
<dbReference type="EMBL" id="CP022991">
    <property type="protein sequence ID" value="ASW03334.1"/>
    <property type="molecule type" value="Genomic_DNA"/>
</dbReference>
<sequence>MDTLQAIRAFAQVASAGSFTTAAQELHLVTSQVSRAIADLETHLNIRLLHRTTRRVALTEAGERYLSHCEAILKHLAQAEAEALGVSAEPSGTLRIGVSASFDRYHLPGVISGYIERFPQVSVSVTLVQKVEKAKLDDHDVVLLCSSKPPEPGISSECLGAMSSILCASPVYLERYGVPKTLYDLKQHRRIDLAGDISSGEWQFEGPFGDEACSVDHTVLQSDLCDILKDSILAGLGIGPLPFRVGMQELRAGSVVRVLPEYKMKARNVHVIYPSPLPFDKKIRSWVEFLQEALPQRLASDKAAFASLAGVLAGNGIMPANDTGNRGPQDTSK</sequence>
<dbReference type="InterPro" id="IPR058163">
    <property type="entry name" value="LysR-type_TF_proteobact-type"/>
</dbReference>
<feature type="domain" description="HTH lysR-type" evidence="5">
    <location>
        <begin position="1"/>
        <end position="59"/>
    </location>
</feature>
<organism evidence="6 7">
    <name type="scientific">Paraburkholderia aromaticivorans</name>
    <dbReference type="NCBI Taxonomy" id="2026199"/>
    <lineage>
        <taxon>Bacteria</taxon>
        <taxon>Pseudomonadati</taxon>
        <taxon>Pseudomonadota</taxon>
        <taxon>Betaproteobacteria</taxon>
        <taxon>Burkholderiales</taxon>
        <taxon>Burkholderiaceae</taxon>
        <taxon>Paraburkholderia</taxon>
    </lineage>
</organism>
<geneLocation type="plasmid" evidence="6 7">
    <name>pBN1</name>
</geneLocation>
<dbReference type="Pfam" id="PF03466">
    <property type="entry name" value="LysR_substrate"/>
    <property type="match status" value="1"/>
</dbReference>
<dbReference type="AlphaFoldDB" id="A0A248VWC8"/>
<evidence type="ECO:0000259" key="5">
    <source>
        <dbReference type="PROSITE" id="PS50931"/>
    </source>
</evidence>
<dbReference type="Gene3D" id="1.10.10.10">
    <property type="entry name" value="Winged helix-like DNA-binding domain superfamily/Winged helix DNA-binding domain"/>
    <property type="match status" value="1"/>
</dbReference>
<keyword evidence="2" id="KW-0805">Transcription regulation</keyword>
<comment type="similarity">
    <text evidence="1">Belongs to the LysR transcriptional regulatory family.</text>
</comment>
<evidence type="ECO:0000256" key="2">
    <source>
        <dbReference type="ARBA" id="ARBA00023015"/>
    </source>
</evidence>
<evidence type="ECO:0000256" key="3">
    <source>
        <dbReference type="ARBA" id="ARBA00023125"/>
    </source>
</evidence>
<dbReference type="OrthoDB" id="9084309at2"/>
<keyword evidence="7" id="KW-1185">Reference proteome</keyword>
<dbReference type="PANTHER" id="PTHR30537:SF35">
    <property type="entry name" value="TRANSCRIPTIONAL REGULATORY PROTEIN"/>
    <property type="match status" value="1"/>
</dbReference>
<dbReference type="KEGG" id="parb:CJU94_34640"/>
<protein>
    <recommendedName>
        <fullName evidence="5">HTH lysR-type domain-containing protein</fullName>
    </recommendedName>
</protein>
<evidence type="ECO:0000256" key="4">
    <source>
        <dbReference type="ARBA" id="ARBA00023163"/>
    </source>
</evidence>
<dbReference type="CDD" id="cd08422">
    <property type="entry name" value="PBP2_CrgA_like"/>
    <property type="match status" value="1"/>
</dbReference>
<accession>A0A248VWC8</accession>
<dbReference type="InterPro" id="IPR036390">
    <property type="entry name" value="WH_DNA-bd_sf"/>
</dbReference>
<dbReference type="GO" id="GO:0043565">
    <property type="term" value="F:sequence-specific DNA binding"/>
    <property type="evidence" value="ECO:0007669"/>
    <property type="project" value="TreeGrafter"/>
</dbReference>
<dbReference type="GO" id="GO:0006351">
    <property type="term" value="P:DNA-templated transcription"/>
    <property type="evidence" value="ECO:0007669"/>
    <property type="project" value="TreeGrafter"/>
</dbReference>
<evidence type="ECO:0000313" key="6">
    <source>
        <dbReference type="EMBL" id="ASW03334.1"/>
    </source>
</evidence>
<proteinExistence type="inferred from homology"/>
<dbReference type="Proteomes" id="UP000215158">
    <property type="component" value="Plasmid pBN1"/>
</dbReference>
<evidence type="ECO:0000313" key="7">
    <source>
        <dbReference type="Proteomes" id="UP000215158"/>
    </source>
</evidence>
<keyword evidence="4" id="KW-0804">Transcription</keyword>